<evidence type="ECO:0000313" key="11">
    <source>
        <dbReference type="RefSeq" id="XP_013394950.1"/>
    </source>
</evidence>
<feature type="transmembrane region" description="Helical" evidence="6">
    <location>
        <begin position="21"/>
        <end position="43"/>
    </location>
</feature>
<dbReference type="InterPro" id="IPR036259">
    <property type="entry name" value="MFS_trans_sf"/>
</dbReference>
<dbReference type="InterPro" id="IPR020846">
    <property type="entry name" value="MFS_dom"/>
</dbReference>
<dbReference type="PANTHER" id="PTHR24064">
    <property type="entry name" value="SOLUTE CARRIER FAMILY 22 MEMBER"/>
    <property type="match status" value="1"/>
</dbReference>
<feature type="transmembrane region" description="Helical" evidence="6">
    <location>
        <begin position="164"/>
        <end position="182"/>
    </location>
</feature>
<feature type="compositionally biased region" description="Polar residues" evidence="5">
    <location>
        <begin position="562"/>
        <end position="583"/>
    </location>
</feature>
<name>A0A1S3IAZ8_LINAN</name>
<dbReference type="RefSeq" id="XP_013394797.1">
    <property type="nucleotide sequence ID" value="XM_013539343.1"/>
</dbReference>
<dbReference type="RefSeq" id="XP_013394950.1">
    <property type="nucleotide sequence ID" value="XM_013539496.1"/>
</dbReference>
<dbReference type="RefSeq" id="XP_013395031.1">
    <property type="nucleotide sequence ID" value="XM_013539577.1"/>
</dbReference>
<evidence type="ECO:0000313" key="10">
    <source>
        <dbReference type="RefSeq" id="XP_013394870.1"/>
    </source>
</evidence>
<dbReference type="GO" id="GO:0022857">
    <property type="term" value="F:transmembrane transporter activity"/>
    <property type="evidence" value="ECO:0007669"/>
    <property type="project" value="InterPro"/>
</dbReference>
<gene>
    <name evidence="9 10 11 12 13" type="primary">LOC106162146</name>
</gene>
<evidence type="ECO:0000313" key="13">
    <source>
        <dbReference type="RefSeq" id="XP_013395108.1"/>
    </source>
</evidence>
<feature type="transmembrane region" description="Helical" evidence="6">
    <location>
        <begin position="390"/>
        <end position="412"/>
    </location>
</feature>
<proteinExistence type="predicted"/>
<dbReference type="CDD" id="cd17317">
    <property type="entry name" value="MFS_SLC22"/>
    <property type="match status" value="1"/>
</dbReference>
<keyword evidence="2 6" id="KW-0812">Transmembrane</keyword>
<evidence type="ECO:0000313" key="9">
    <source>
        <dbReference type="RefSeq" id="XP_013394797.1"/>
    </source>
</evidence>
<evidence type="ECO:0000259" key="7">
    <source>
        <dbReference type="PROSITE" id="PS50850"/>
    </source>
</evidence>
<keyword evidence="3 6" id="KW-1133">Transmembrane helix</keyword>
<dbReference type="InterPro" id="IPR005828">
    <property type="entry name" value="MFS_sugar_transport-like"/>
</dbReference>
<feature type="transmembrane region" description="Helical" evidence="6">
    <location>
        <begin position="362"/>
        <end position="383"/>
    </location>
</feature>
<feature type="region of interest" description="Disordered" evidence="5">
    <location>
        <begin position="538"/>
        <end position="583"/>
    </location>
</feature>
<protein>
    <submittedName>
        <fullName evidence="9 11">Organic cation transporter protein isoform X1</fullName>
    </submittedName>
    <submittedName>
        <fullName evidence="10">Organic cation transporter protein isoform X2</fullName>
    </submittedName>
</protein>
<evidence type="ECO:0000256" key="3">
    <source>
        <dbReference type="ARBA" id="ARBA00022989"/>
    </source>
</evidence>
<organism evidence="8 12">
    <name type="scientific">Lingula anatina</name>
    <name type="common">Brachiopod</name>
    <name type="synonym">Lingula unguis</name>
    <dbReference type="NCBI Taxonomy" id="7574"/>
    <lineage>
        <taxon>Eukaryota</taxon>
        <taxon>Metazoa</taxon>
        <taxon>Spiralia</taxon>
        <taxon>Lophotrochozoa</taxon>
        <taxon>Brachiopoda</taxon>
        <taxon>Linguliformea</taxon>
        <taxon>Lingulata</taxon>
        <taxon>Lingulida</taxon>
        <taxon>Linguloidea</taxon>
        <taxon>Lingulidae</taxon>
        <taxon>Lingula</taxon>
    </lineage>
</organism>
<evidence type="ECO:0000256" key="4">
    <source>
        <dbReference type="ARBA" id="ARBA00023136"/>
    </source>
</evidence>
<reference evidence="9 10" key="1">
    <citation type="submission" date="2025-04" db="UniProtKB">
        <authorList>
            <consortium name="RefSeq"/>
        </authorList>
    </citation>
    <scope>IDENTIFICATION</scope>
    <source>
        <tissue evidence="9 10">Gonads</tissue>
    </source>
</reference>
<sequence length="583" mass="64810">MRFEDIIPYLGDFGKFQKIQLFLLCLPIWVTGMHALAMTFLAASQEYRCFVPGWDDYSNKTGSLNYSLIFPTGEDGQYDRCNIYAVNVTRGVWYTIPDNTTATEQCNQWVYDTSQYKTSVFSQFNMVCSRKFMNNLAQSMYMAGMLVGAVVFGDLSDRFGRKRLMFISQIIQVMSGIGLAFAPEYITFTILRFMLGAAHSGVFLPAFVIGMEFVTPKGRTMAGICPHIAFAIGYCTLALSAYLIPYWNWVAFVIAVPDLLFLIYYWDKIIPGSARWHLQNGHKEKSKDIIKRAAKVNNKQIPAKVLDELEPDVKHNAHVLAMMRYPRMRVRGFIIFYNWFTVSLVYYGLSLSTSKLPGGNDYLNLSLSGIVEFPGFLFCILLMDRLGRRPCLCMSMIFCGVACIGAGVIPILSPGGGLDWLVITLSMIGKAFTGSAFVLVYNYSAEAFPTVIRNGVVGVSSMFARVGGILAPLVNLMGDYTHSSVPQIIFGIIPLIAGGLALLLPETNNVPMPENLEQGEQFGLPGFYDVKRMSMSLKEAEGDSQTSDENSDLSDQGPRKVTNISDDNSDTTLEPMLGTTTEI</sequence>
<dbReference type="GeneID" id="106162146"/>
<dbReference type="Pfam" id="PF00083">
    <property type="entry name" value="Sugar_tr"/>
    <property type="match status" value="1"/>
</dbReference>
<comment type="subcellular location">
    <subcellularLocation>
        <location evidence="1">Membrane</location>
        <topology evidence="1">Multi-pass membrane protein</topology>
    </subcellularLocation>
</comment>
<dbReference type="OrthoDB" id="5141738at2759"/>
<evidence type="ECO:0000256" key="1">
    <source>
        <dbReference type="ARBA" id="ARBA00004141"/>
    </source>
</evidence>
<keyword evidence="8" id="KW-1185">Reference proteome</keyword>
<keyword evidence="4 6" id="KW-0472">Membrane</keyword>
<dbReference type="RefSeq" id="XP_013394870.1">
    <property type="nucleotide sequence ID" value="XM_013539416.1"/>
</dbReference>
<feature type="transmembrane region" description="Helical" evidence="6">
    <location>
        <begin position="249"/>
        <end position="266"/>
    </location>
</feature>
<feature type="transmembrane region" description="Helical" evidence="6">
    <location>
        <begin position="221"/>
        <end position="243"/>
    </location>
</feature>
<accession>A0A1S3IAZ8</accession>
<evidence type="ECO:0000256" key="6">
    <source>
        <dbReference type="SAM" id="Phobius"/>
    </source>
</evidence>
<evidence type="ECO:0000313" key="12">
    <source>
        <dbReference type="RefSeq" id="XP_013395031.1"/>
    </source>
</evidence>
<evidence type="ECO:0000256" key="2">
    <source>
        <dbReference type="ARBA" id="ARBA00022692"/>
    </source>
</evidence>
<evidence type="ECO:0000313" key="8">
    <source>
        <dbReference type="Proteomes" id="UP000085678"/>
    </source>
</evidence>
<dbReference type="RefSeq" id="XP_013395108.1">
    <property type="nucleotide sequence ID" value="XM_013539654.1"/>
</dbReference>
<evidence type="ECO:0000256" key="5">
    <source>
        <dbReference type="SAM" id="MobiDB-lite"/>
    </source>
</evidence>
<feature type="transmembrane region" description="Helical" evidence="6">
    <location>
        <begin position="418"/>
        <end position="443"/>
    </location>
</feature>
<feature type="transmembrane region" description="Helical" evidence="6">
    <location>
        <begin position="188"/>
        <end position="209"/>
    </location>
</feature>
<dbReference type="Proteomes" id="UP000085678">
    <property type="component" value="Unplaced"/>
</dbReference>
<feature type="transmembrane region" description="Helical" evidence="6">
    <location>
        <begin position="484"/>
        <end position="504"/>
    </location>
</feature>
<feature type="transmembrane region" description="Helical" evidence="6">
    <location>
        <begin position="455"/>
        <end position="478"/>
    </location>
</feature>
<dbReference type="KEGG" id="lak:106162146"/>
<dbReference type="GO" id="GO:0016020">
    <property type="term" value="C:membrane"/>
    <property type="evidence" value="ECO:0007669"/>
    <property type="project" value="UniProtKB-SubCell"/>
</dbReference>
<feature type="domain" description="Major facilitator superfamily (MFS) profile" evidence="7">
    <location>
        <begin position="84"/>
        <end position="509"/>
    </location>
</feature>
<dbReference type="AlphaFoldDB" id="A0A1S3IAZ8"/>
<dbReference type="SUPFAM" id="SSF103473">
    <property type="entry name" value="MFS general substrate transporter"/>
    <property type="match status" value="1"/>
</dbReference>
<dbReference type="Gene3D" id="1.20.1250.20">
    <property type="entry name" value="MFS general substrate transporter like domains"/>
    <property type="match status" value="1"/>
</dbReference>
<feature type="transmembrane region" description="Helical" evidence="6">
    <location>
        <begin position="132"/>
        <end position="152"/>
    </location>
</feature>
<dbReference type="PROSITE" id="PS50850">
    <property type="entry name" value="MFS"/>
    <property type="match status" value="1"/>
</dbReference>
<feature type="transmembrane region" description="Helical" evidence="6">
    <location>
        <begin position="332"/>
        <end position="350"/>
    </location>
</feature>